<dbReference type="InterPro" id="IPR002557">
    <property type="entry name" value="Chitin-bd_dom"/>
</dbReference>
<dbReference type="Pfam" id="PF01607">
    <property type="entry name" value="CBM_14"/>
    <property type="match status" value="1"/>
</dbReference>
<feature type="signal peptide" evidence="1">
    <location>
        <begin position="1"/>
        <end position="22"/>
    </location>
</feature>
<dbReference type="InterPro" id="IPR036508">
    <property type="entry name" value="Chitin-bd_dom_sf"/>
</dbReference>
<dbReference type="Gene3D" id="2.170.140.10">
    <property type="entry name" value="Chitin binding domain"/>
    <property type="match status" value="1"/>
</dbReference>
<name>A0AAD4PKM5_9MUSC</name>
<comment type="caution">
    <text evidence="3">The sequence shown here is derived from an EMBL/GenBank/DDBJ whole genome shotgun (WGS) entry which is preliminary data.</text>
</comment>
<organism evidence="3 4">
    <name type="scientific">Drosophila rubida</name>
    <dbReference type="NCBI Taxonomy" id="30044"/>
    <lineage>
        <taxon>Eukaryota</taxon>
        <taxon>Metazoa</taxon>
        <taxon>Ecdysozoa</taxon>
        <taxon>Arthropoda</taxon>
        <taxon>Hexapoda</taxon>
        <taxon>Insecta</taxon>
        <taxon>Pterygota</taxon>
        <taxon>Neoptera</taxon>
        <taxon>Endopterygota</taxon>
        <taxon>Diptera</taxon>
        <taxon>Brachycera</taxon>
        <taxon>Muscomorpha</taxon>
        <taxon>Ephydroidea</taxon>
        <taxon>Drosophilidae</taxon>
        <taxon>Drosophila</taxon>
    </lineage>
</organism>
<dbReference type="EMBL" id="JAJJHW010002585">
    <property type="protein sequence ID" value="KAH8370313.1"/>
    <property type="molecule type" value="Genomic_DNA"/>
</dbReference>
<protein>
    <recommendedName>
        <fullName evidence="2">Chitin-binding type-2 domain-containing protein</fullName>
    </recommendedName>
</protein>
<accession>A0AAD4PKM5</accession>
<feature type="chain" id="PRO_5042052028" description="Chitin-binding type-2 domain-containing protein" evidence="1">
    <location>
        <begin position="23"/>
        <end position="97"/>
    </location>
</feature>
<evidence type="ECO:0000313" key="4">
    <source>
        <dbReference type="Proteomes" id="UP001200034"/>
    </source>
</evidence>
<evidence type="ECO:0000256" key="1">
    <source>
        <dbReference type="SAM" id="SignalP"/>
    </source>
</evidence>
<keyword evidence="4" id="KW-1185">Reference proteome</keyword>
<proteinExistence type="predicted"/>
<feature type="non-terminal residue" evidence="3">
    <location>
        <position position="97"/>
    </location>
</feature>
<keyword evidence="1" id="KW-0732">Signal</keyword>
<dbReference type="GO" id="GO:0008061">
    <property type="term" value="F:chitin binding"/>
    <property type="evidence" value="ECO:0007669"/>
    <property type="project" value="InterPro"/>
</dbReference>
<gene>
    <name evidence="3" type="ORF">KR093_003044</name>
</gene>
<dbReference type="PROSITE" id="PS50940">
    <property type="entry name" value="CHIT_BIND_II"/>
    <property type="match status" value="1"/>
</dbReference>
<sequence length="97" mass="10756">SFYYISVFTILLLAVSATSILGASFESRQYQQVFCRGNANGIRALVPGSCSKYFECQNGQATEYSCPNYYDFKTRSCVDYNPGCTEAKSVDESAKPK</sequence>
<evidence type="ECO:0000313" key="3">
    <source>
        <dbReference type="EMBL" id="KAH8370313.1"/>
    </source>
</evidence>
<dbReference type="GO" id="GO:0005576">
    <property type="term" value="C:extracellular region"/>
    <property type="evidence" value="ECO:0007669"/>
    <property type="project" value="InterPro"/>
</dbReference>
<dbReference type="AlphaFoldDB" id="A0AAD4PKM5"/>
<evidence type="ECO:0000259" key="2">
    <source>
        <dbReference type="PROSITE" id="PS50940"/>
    </source>
</evidence>
<dbReference type="Proteomes" id="UP001200034">
    <property type="component" value="Unassembled WGS sequence"/>
</dbReference>
<feature type="non-terminal residue" evidence="3">
    <location>
        <position position="1"/>
    </location>
</feature>
<feature type="domain" description="Chitin-binding type-2" evidence="2">
    <location>
        <begin position="32"/>
        <end position="86"/>
    </location>
</feature>
<reference evidence="3" key="1">
    <citation type="journal article" date="2021" name="Mol. Ecol. Resour.">
        <title>Phylogenomic analyses of the genus Drosophila reveals genomic signals of climate adaptation.</title>
        <authorList>
            <person name="Li F."/>
            <person name="Rane R.V."/>
            <person name="Luria V."/>
            <person name="Xiong Z."/>
            <person name="Chen J."/>
            <person name="Li Z."/>
            <person name="Catullo R.A."/>
            <person name="Griffin P.C."/>
            <person name="Schiffer M."/>
            <person name="Pearce S."/>
            <person name="Lee S.F."/>
            <person name="McElroy K."/>
            <person name="Stocker A."/>
            <person name="Shirriffs J."/>
            <person name="Cockerell F."/>
            <person name="Coppin C."/>
            <person name="Sgro C.M."/>
            <person name="Karger A."/>
            <person name="Cain J.W."/>
            <person name="Weber J.A."/>
            <person name="Santpere G."/>
            <person name="Kirschner M.W."/>
            <person name="Hoffmann A.A."/>
            <person name="Oakeshott J.G."/>
            <person name="Zhang G."/>
        </authorList>
    </citation>
    <scope>NUCLEOTIDE SEQUENCE</scope>
    <source>
        <strain evidence="3">BGI-SZ-2011g</strain>
    </source>
</reference>
<dbReference type="SUPFAM" id="SSF57625">
    <property type="entry name" value="Invertebrate chitin-binding proteins"/>
    <property type="match status" value="1"/>
</dbReference>